<feature type="region of interest" description="Disordered" evidence="1">
    <location>
        <begin position="1918"/>
        <end position="1940"/>
    </location>
</feature>
<feature type="region of interest" description="Disordered" evidence="1">
    <location>
        <begin position="3023"/>
        <end position="3049"/>
    </location>
</feature>
<comment type="caution">
    <text evidence="3">The sequence shown here is derived from an EMBL/GenBank/DDBJ whole genome shotgun (WGS) entry which is preliminary data.</text>
</comment>
<feature type="compositionally biased region" description="Basic and acidic residues" evidence="1">
    <location>
        <begin position="3418"/>
        <end position="3428"/>
    </location>
</feature>
<feature type="compositionally biased region" description="Low complexity" evidence="1">
    <location>
        <begin position="2724"/>
        <end position="2745"/>
    </location>
</feature>
<dbReference type="Proteomes" id="UP001208935">
    <property type="component" value="Unassembled WGS sequence"/>
</dbReference>
<sequence>MNHIYRVLWNAASGAWMAVSEIAHGKGKGSKSAAHHRSSGLFGALVLVPPFVLAQVSSVVVAPGSNLNAYVAPNGVTVVNINAANAAGLSHNQYQSFNVNPSGLVLNNTTAAQIAWQSQLAGQVTANFNQANAARAILNEVVSNNRSKLAGFTEVLGGRADVVLANPYGITCSGCGFINTDRVTLTTGNPFLASNGGLGGFSVGQGDILITGTGLNATAQQVLDLVTRSVRVDAPVNGKDVSVVAGTSRWSHDTRAVTGVATATDGAPTYSIDTSALGGMYANRIRLTSTEAGAGVRMLGEAAASAGDFTLTAAGRVELRNRVSASSDVSVSTASTDVDALALTDASLTSTGKTTLAALGGVSMTGSALVAGTDLAVSAASLLDTASASGNANNNLRHAGGELTLAVSNGASLGATEWSANGAWKGHFGNLVTTGATRLYSGGGTLIASADQGDLALGLAMLQSGGNMSLSAAGKISTMTGAVVQTLRGNLLLTAGNGISNAGTMTADKGALSARANGEIDNSGRIHAAGSLDIADRFGKASVNLSNSGTLQTEQALTLQADKVRNSATARIQAQAGSTVNAANIDNAGAWLLSQQAGASDKLEVRGSFANNGTLQGAGSVTIEAGNVANSGTLIAAENLSTSTTGDSVNSGTVQAGGAISMASGGAISNSGSGVLQAASLEFKAGNGLSNAGIATAQSGNATLRVDGTLDNSGQLHAKRNIDIADGSGTARQTVINSGKLLAEQALSLKAASFSNEATGWTQAATGSTVAVDSLDNAGTWLLSQSAGAKDQITVSGATNNSGTLQSAGDLDLSAASLINSGAMLAQGKLDATTAGDLRNADGGVMQAGAALTLTGAGVLSNAAASLKGRTVQLDAASGLINAGAIEAGEGAVTLRVDGTLNNSGTVYAATDIDIAGRSGAWAQTVTNSGTLLAEGAFTLKAANMTNAATGHVQANTGTAVAVNSLDNQGAWLLSRQSGGAGRIAVSGTLTNSGTLQSAGDMIVGASQLNNSGELIAAHRFTANVTTGFSNSGATAVVQADRQLEVKGAGATLNTAGGSRMLGDGLDIRVASIDNGGTIQAGTRSDSKVSASGRLNNRAGGVIDAATSSAGAATVSAETVVNAGTIQSAGALTIGVGTGGLVSGGTVIAEGDLALQSRTANADYTVRVNGLMQSRSGALVVNGTDHSALNIGTRGTVVGQRLAATLGTVALADGATLSSERDMTLSLGTLSTDAAKAAVLGSTDQSAPAGSPWHTRITTSRALINHGLLFSGNDLTLSAPSVVNGLTGGISALHDLSVTATSGNLTNQGTLYAGNALKASAESGTLTNAATLSAYQGAISAGKSVDLRADTLVNNSTIDSSGSITITARELRNEVAAGDTRVYGADSAKVKIETGHDDEYSFPNQHAYWYYSETWHKDQVYAGGTPTIKPQITGAGAVKLSFNIGKNLGGVISGDVVTFTGTGAGARFVNDDLALQSMAYKRTWTEHTKYIALGLATYYDRNVEKETTTHAASELSNLGAGVYARTLLGSNFALINNGSTAPVASMDKGDPKSADVKPRLGGDVVKATVGEVASGITGVRSAGIARITTRDARSAISFVSVNAANGVNGTSFGGINIPLPPNPNGLYVIVKEPNTRYLVENNPRYQIGSSTLGSDYLAERLGYDADTLGRRLGDSNYEAHLIKQQLIAQTGDALLAGVKDAAGQIKGLMDSAAGESTALGLVYGQALTPEQQSKLTRDIVWMVQTEVDGQVVLAPVVYLSQKTKAGIMQGAVITADTASLSLASLTNTGGTIAGAKSLSVRSTGDVRNTSGTIKGGNVAVTSTQGSVINQTASSGSGDDQRYVSDIGKTASIQSTGTLSLDAAKDIAVTGATVVAGGDARLKAGGNVTFDTLENKSTDTTHEVFRDGGTGEMTATAAAAQGKSGVAADDKQNGPTGRTTTTTTSIVQVKSGLTTNGNLSIDAGKDITLAGTDTKAAGNANLKAGGDLNIVARENSMVSHSESEVSGFGVNNSLFGSTKVTTDSKSVRNVGSTLEVGGDASLMAKKDVTIQGSDVEVEGDGQIKAGKNVNVLAGRDYDETRTTVERIGFLQGSASGSASANANAKVAPGNGASEGKLSAAGSIEAKASASGSAGLALMNKTKTQTEATDLRHVGSNLKFGGDLRVDASRDVNLQGSTMSAAGDVKVDALNVNLLAAEDKKTSTTQEESLSIGLMASSENTVQARASAEAGGGAANNTNPNGKVGVSGQVSASSENHIDVMQYTTSTESTSETSHKGSSITAGRDLSVKARQKLVLEAGQLNAQRDVDLDASQMEFKAVRDTSEKKSSSSKTTAGLYVSANASASVDAGAGIGVGVQASATAQAQARVEVGVRASNTRTTSAEGSTTAVTSGISAGRNIKREARESITDVGTQIEAEGDLTQSAKTIKSLAAASTKYSSSSSASDTVKIGVYAEATANSSVGLTRSESSANAAAGVTASYKHEGTDSQEMSSQAVASNIKVGGNVRSTSTQKTELEGTTIDAKKDVSLQADALDYRAARNTSSKSENTTNVGGSVDVALVGGVGANISATYNGSEQVESSSKAVAGTINAGGNLSIRTKGDARYEGSNLNAGGKGDLVAGGKITFDAATNHEESRSRSVGVNAGISLGKSGNGVDLGVQVQTAKSSRDQEVGGSVKSATGPLNIQSGKDASFTGVTFDAGKNDVTIASAGDLSFKAAHDRKESLSVGASAGISGSSGKNKGASKFAGISKNNSETGAPNAAVNVESASSDTVTGTDIRSTGKVVLAAGKSASLENVQVVGSSDVQETAGGKLEKSTLQSTSDGFGVVGYAPEIRIPSKGGKGGAGAKSSSSESGDSPHPKAAAPLASHGPGQSEGTPAEKTTQHSQSTHERPEPAGEGPASSARNALPRRFNPPKDLGDGRFGYLLSPKKPVAVEKVGTLGADGSPSQSTASNAVQGSSIGDATPHLAQEMHAAGMPTPVAEGGLDRKSSARNALPRRFNPPKDLGDGRFGYLLGPKKPVAVEKVGTLGADGSPSQSTASNAAQGSSIGGATPHLAQEMHAAGMPTPVAEGGLDRKKNPKVAHSKSKGRTETNERLPKPLDAFSDVSVSPDVDPGMAKAHFEDLIQRLPLGMEGTANPRFVDSVRTQKLHLADSLLPAPTDQHATVWEKHRKNLLGSEVNSYLRSGVVPKGKTEQQLQADAKVFDELFQIRTSPFIHTSYRQQYDGGENFGTKIKAGDTIMDSGYLFTSVDTKNNDGFLERDGGSGAVYFRVDGKGSITPKGSKFGEIDYRPNTPMKVKALAKGKNGEGTFVWLAEQRVLPSGTLVKDIFTGDLRPVINYGTDTPFMRSPGDVPSASASGESGAAPVRLQTTIDMKKDASLQAEGRVAREDRAGPTFQSPQGSGQSPQGLSAEPGQAGGGREDRKARSERQAIAIDAVEREARRGVDLPADSE</sequence>
<reference evidence="4" key="1">
    <citation type="submission" date="2023-07" db="EMBL/GenBank/DDBJ databases">
        <title>Verminephrobacter genomes.</title>
        <authorList>
            <person name="Lund M.B."/>
        </authorList>
    </citation>
    <scope>NUCLEOTIDE SEQUENCE [LARGE SCALE GENOMIC DNA]</scope>
    <source>
        <strain evidence="4">AtM5-05</strain>
    </source>
</reference>
<dbReference type="SUPFAM" id="SSF51126">
    <property type="entry name" value="Pectin lyase-like"/>
    <property type="match status" value="1"/>
</dbReference>
<dbReference type="NCBIfam" id="TIGR01901">
    <property type="entry name" value="adhes_NPXG"/>
    <property type="match status" value="1"/>
</dbReference>
<feature type="region of interest" description="Disordered" evidence="1">
    <location>
        <begin position="2262"/>
        <end position="2282"/>
    </location>
</feature>
<proteinExistence type="predicted"/>
<dbReference type="InterPro" id="IPR012334">
    <property type="entry name" value="Pectin_lyas_fold"/>
</dbReference>
<dbReference type="SMART" id="SM00912">
    <property type="entry name" value="Haemagg_act"/>
    <property type="match status" value="1"/>
</dbReference>
<feature type="compositionally biased region" description="Low complexity" evidence="1">
    <location>
        <begin position="3392"/>
        <end position="3409"/>
    </location>
</feature>
<feature type="region of interest" description="Disordered" evidence="1">
    <location>
        <begin position="2724"/>
        <end position="2755"/>
    </location>
</feature>
<feature type="region of interest" description="Disordered" evidence="1">
    <location>
        <begin position="2221"/>
        <end position="2248"/>
    </location>
</feature>
<feature type="region of interest" description="Disordered" evidence="1">
    <location>
        <begin position="2935"/>
        <end position="3011"/>
    </location>
</feature>
<accession>A0ABT3KSP2</accession>
<gene>
    <name evidence="3" type="ORF">D5039_07225</name>
</gene>
<feature type="compositionally biased region" description="Low complexity" evidence="1">
    <location>
        <begin position="2222"/>
        <end position="2240"/>
    </location>
</feature>
<dbReference type="InterPro" id="IPR008638">
    <property type="entry name" value="FhaB/CdiA-like_TPS"/>
</dbReference>
<feature type="compositionally biased region" description="Basic and acidic residues" evidence="1">
    <location>
        <begin position="3086"/>
        <end position="3096"/>
    </location>
</feature>
<organism evidence="3 4">
    <name type="scientific">Verminephrobacter aporrectodeae subsp. tuberculatae</name>
    <dbReference type="NCBI Taxonomy" id="1110392"/>
    <lineage>
        <taxon>Bacteria</taxon>
        <taxon>Pseudomonadati</taxon>
        <taxon>Pseudomonadota</taxon>
        <taxon>Betaproteobacteria</taxon>
        <taxon>Burkholderiales</taxon>
        <taxon>Comamonadaceae</taxon>
        <taxon>Verminephrobacter</taxon>
    </lineage>
</organism>
<feature type="region of interest" description="Disordered" evidence="1">
    <location>
        <begin position="2798"/>
        <end position="2923"/>
    </location>
</feature>
<dbReference type="InterPro" id="IPR011050">
    <property type="entry name" value="Pectin_lyase_fold/virulence"/>
</dbReference>
<dbReference type="NCBIfam" id="TIGR01731">
    <property type="entry name" value="fil_hemag_20aa"/>
    <property type="match status" value="16"/>
</dbReference>
<dbReference type="InterPro" id="IPR010069">
    <property type="entry name" value="CdiA_FHA1_rpt"/>
</dbReference>
<dbReference type="Gene3D" id="2.160.20.10">
    <property type="entry name" value="Single-stranded right-handed beta-helix, Pectin lyase-like"/>
    <property type="match status" value="1"/>
</dbReference>
<feature type="compositionally biased region" description="Polar residues" evidence="1">
    <location>
        <begin position="2871"/>
        <end position="2884"/>
    </location>
</feature>
<feature type="region of interest" description="Disordered" evidence="1">
    <location>
        <begin position="2093"/>
        <end position="2115"/>
    </location>
</feature>
<evidence type="ECO:0000256" key="1">
    <source>
        <dbReference type="SAM" id="MobiDB-lite"/>
    </source>
</evidence>
<dbReference type="InterPro" id="IPR024973">
    <property type="entry name" value="ESPR"/>
</dbReference>
<dbReference type="Pfam" id="PF05860">
    <property type="entry name" value="TPS"/>
    <property type="match status" value="1"/>
</dbReference>
<evidence type="ECO:0000259" key="2">
    <source>
        <dbReference type="SMART" id="SM00912"/>
    </source>
</evidence>
<protein>
    <submittedName>
        <fullName evidence="3">Filamentous hemagglutinin N-terminal domain-containing protein</fullName>
    </submittedName>
</protein>
<feature type="region of interest" description="Disordered" evidence="1">
    <location>
        <begin position="2373"/>
        <end position="2392"/>
    </location>
</feature>
<evidence type="ECO:0000313" key="3">
    <source>
        <dbReference type="EMBL" id="MCW5320959.1"/>
    </source>
</evidence>
<dbReference type="Pfam" id="PF13018">
    <property type="entry name" value="ESPR"/>
    <property type="match status" value="1"/>
</dbReference>
<feature type="compositionally biased region" description="Polar residues" evidence="1">
    <location>
        <begin position="2373"/>
        <end position="2391"/>
    </location>
</feature>
<keyword evidence="4" id="KW-1185">Reference proteome</keyword>
<feature type="compositionally biased region" description="Polar residues" evidence="1">
    <location>
        <begin position="2943"/>
        <end position="2959"/>
    </location>
</feature>
<feature type="domain" description="Filamentous haemagglutinin FhaB/tRNA nuclease CdiA-like TPS" evidence="2">
    <location>
        <begin position="73"/>
        <end position="195"/>
    </location>
</feature>
<feature type="region of interest" description="Disordered" evidence="1">
    <location>
        <begin position="3343"/>
        <end position="3363"/>
    </location>
</feature>
<feature type="region of interest" description="Disordered" evidence="1">
    <location>
        <begin position="3377"/>
        <end position="3451"/>
    </location>
</feature>
<dbReference type="Pfam" id="PF13332">
    <property type="entry name" value="Fil_haemagg_2"/>
    <property type="match status" value="6"/>
</dbReference>
<name>A0ABT3KSP2_9BURK</name>
<dbReference type="EMBL" id="QZCW01000001">
    <property type="protein sequence ID" value="MCW5320959.1"/>
    <property type="molecule type" value="Genomic_DNA"/>
</dbReference>
<feature type="compositionally biased region" description="Basic residues" evidence="1">
    <location>
        <begin position="3075"/>
        <end position="3085"/>
    </location>
</feature>
<dbReference type="RefSeq" id="WP_265281586.1">
    <property type="nucleotide sequence ID" value="NZ_QZCW01000001.1"/>
</dbReference>
<feature type="compositionally biased region" description="Low complexity" evidence="1">
    <location>
        <begin position="2093"/>
        <end position="2103"/>
    </location>
</feature>
<feature type="compositionally biased region" description="Basic and acidic residues" evidence="1">
    <location>
        <begin position="3435"/>
        <end position="3444"/>
    </location>
</feature>
<feature type="region of interest" description="Disordered" evidence="1">
    <location>
        <begin position="3063"/>
        <end position="3103"/>
    </location>
</feature>
<dbReference type="InterPro" id="IPR025157">
    <property type="entry name" value="Hemagglutinin_rpt"/>
</dbReference>
<feature type="compositionally biased region" description="Polar residues" evidence="1">
    <location>
        <begin position="3031"/>
        <end position="3044"/>
    </location>
</feature>
<evidence type="ECO:0000313" key="4">
    <source>
        <dbReference type="Proteomes" id="UP001208935"/>
    </source>
</evidence>
<feature type="compositionally biased region" description="Low complexity" evidence="1">
    <location>
        <begin position="3353"/>
        <end position="3363"/>
    </location>
</feature>